<protein>
    <submittedName>
        <fullName evidence="2">Uncharacterized protein</fullName>
    </submittedName>
</protein>
<dbReference type="Proteomes" id="UP001469553">
    <property type="component" value="Unassembled WGS sequence"/>
</dbReference>
<feature type="region of interest" description="Disordered" evidence="1">
    <location>
        <begin position="58"/>
        <end position="82"/>
    </location>
</feature>
<sequence>MGQMQCSRIANPPRKKWDREHSMHCLGQQVSQVCCYLPRCAHSPRMAAGAAVCSDAHQTPLSVSTPSPPTAQDSVLQVLAPA</sequence>
<comment type="caution">
    <text evidence="2">The sequence shown here is derived from an EMBL/GenBank/DDBJ whole genome shotgun (WGS) entry which is preliminary data.</text>
</comment>
<proteinExistence type="predicted"/>
<keyword evidence="3" id="KW-1185">Reference proteome</keyword>
<dbReference type="EMBL" id="JAHRIP010057786">
    <property type="protein sequence ID" value="MEQ2303527.1"/>
    <property type="molecule type" value="Genomic_DNA"/>
</dbReference>
<evidence type="ECO:0000313" key="2">
    <source>
        <dbReference type="EMBL" id="MEQ2303527.1"/>
    </source>
</evidence>
<gene>
    <name evidence="2" type="ORF">AMECASPLE_017850</name>
</gene>
<evidence type="ECO:0000313" key="3">
    <source>
        <dbReference type="Proteomes" id="UP001469553"/>
    </source>
</evidence>
<organism evidence="2 3">
    <name type="scientific">Ameca splendens</name>
    <dbReference type="NCBI Taxonomy" id="208324"/>
    <lineage>
        <taxon>Eukaryota</taxon>
        <taxon>Metazoa</taxon>
        <taxon>Chordata</taxon>
        <taxon>Craniata</taxon>
        <taxon>Vertebrata</taxon>
        <taxon>Euteleostomi</taxon>
        <taxon>Actinopterygii</taxon>
        <taxon>Neopterygii</taxon>
        <taxon>Teleostei</taxon>
        <taxon>Neoteleostei</taxon>
        <taxon>Acanthomorphata</taxon>
        <taxon>Ovalentaria</taxon>
        <taxon>Atherinomorphae</taxon>
        <taxon>Cyprinodontiformes</taxon>
        <taxon>Goodeidae</taxon>
        <taxon>Ameca</taxon>
    </lineage>
</organism>
<evidence type="ECO:0000256" key="1">
    <source>
        <dbReference type="SAM" id="MobiDB-lite"/>
    </source>
</evidence>
<reference evidence="2 3" key="1">
    <citation type="submission" date="2021-06" db="EMBL/GenBank/DDBJ databases">
        <authorList>
            <person name="Palmer J.M."/>
        </authorList>
    </citation>
    <scope>NUCLEOTIDE SEQUENCE [LARGE SCALE GENOMIC DNA]</scope>
    <source>
        <strain evidence="2 3">AS_MEX2019</strain>
        <tissue evidence="2">Muscle</tissue>
    </source>
</reference>
<name>A0ABV0ZCL6_9TELE</name>
<accession>A0ABV0ZCL6</accession>